<accession>A0A381UGZ1</accession>
<dbReference type="SMART" id="SM00382">
    <property type="entry name" value="AAA"/>
    <property type="match status" value="1"/>
</dbReference>
<dbReference type="InterPro" id="IPR017911">
    <property type="entry name" value="MacB-like_ATP-bd"/>
</dbReference>
<dbReference type="GO" id="GO:0005524">
    <property type="term" value="F:ATP binding"/>
    <property type="evidence" value="ECO:0007669"/>
    <property type="project" value="UniProtKB-KW"/>
</dbReference>
<keyword evidence="1" id="KW-0813">Transport</keyword>
<evidence type="ECO:0000313" key="5">
    <source>
        <dbReference type="EMBL" id="SVA27466.1"/>
    </source>
</evidence>
<dbReference type="InterPro" id="IPR015854">
    <property type="entry name" value="ABC_transpr_LolD-like"/>
</dbReference>
<feature type="domain" description="ABC transporter" evidence="4">
    <location>
        <begin position="1"/>
        <end position="195"/>
    </location>
</feature>
<evidence type="ECO:0000256" key="2">
    <source>
        <dbReference type="ARBA" id="ARBA00022741"/>
    </source>
</evidence>
<dbReference type="PANTHER" id="PTHR24220:SF86">
    <property type="entry name" value="ABC TRANSPORTER ABCH.1"/>
    <property type="match status" value="1"/>
</dbReference>
<sequence length="197" mass="21866">MKVKSGEIITIMGQSGAGKTTLLNILGTLDQPDSGQLTILGNNAMEMSDKKLSELRNQDLGFVFQFHHLLPEFTAFENVLMPAIINNNASAKEELADELFHYVHLSDRKDHLPAELSGGERLRVAVLRALINQPALVLADEPTGNLDINNAKRLLQLFKKINSDFNQTFIITTHNPQVAAIGSRKLKMVNGRLRINK</sequence>
<evidence type="ECO:0000256" key="3">
    <source>
        <dbReference type="ARBA" id="ARBA00022840"/>
    </source>
</evidence>
<evidence type="ECO:0000256" key="1">
    <source>
        <dbReference type="ARBA" id="ARBA00022448"/>
    </source>
</evidence>
<dbReference type="PANTHER" id="PTHR24220">
    <property type="entry name" value="IMPORT ATP-BINDING PROTEIN"/>
    <property type="match status" value="1"/>
</dbReference>
<dbReference type="GO" id="GO:0016887">
    <property type="term" value="F:ATP hydrolysis activity"/>
    <property type="evidence" value="ECO:0007669"/>
    <property type="project" value="InterPro"/>
</dbReference>
<gene>
    <name evidence="5" type="ORF">METZ01_LOCUS80320</name>
</gene>
<dbReference type="InterPro" id="IPR003593">
    <property type="entry name" value="AAA+_ATPase"/>
</dbReference>
<dbReference type="InterPro" id="IPR027417">
    <property type="entry name" value="P-loop_NTPase"/>
</dbReference>
<proteinExistence type="predicted"/>
<evidence type="ECO:0000259" key="4">
    <source>
        <dbReference type="PROSITE" id="PS50893"/>
    </source>
</evidence>
<dbReference type="GO" id="GO:0005886">
    <property type="term" value="C:plasma membrane"/>
    <property type="evidence" value="ECO:0007669"/>
    <property type="project" value="TreeGrafter"/>
</dbReference>
<dbReference type="EMBL" id="UINC01006427">
    <property type="protein sequence ID" value="SVA27466.1"/>
    <property type="molecule type" value="Genomic_DNA"/>
</dbReference>
<dbReference type="PROSITE" id="PS50893">
    <property type="entry name" value="ABC_TRANSPORTER_2"/>
    <property type="match status" value="1"/>
</dbReference>
<organism evidence="5">
    <name type="scientific">marine metagenome</name>
    <dbReference type="NCBI Taxonomy" id="408172"/>
    <lineage>
        <taxon>unclassified sequences</taxon>
        <taxon>metagenomes</taxon>
        <taxon>ecological metagenomes</taxon>
    </lineage>
</organism>
<dbReference type="InterPro" id="IPR003439">
    <property type="entry name" value="ABC_transporter-like_ATP-bd"/>
</dbReference>
<keyword evidence="2" id="KW-0547">Nucleotide-binding</keyword>
<protein>
    <recommendedName>
        <fullName evidence="4">ABC transporter domain-containing protein</fullName>
    </recommendedName>
</protein>
<dbReference type="SUPFAM" id="SSF52540">
    <property type="entry name" value="P-loop containing nucleoside triphosphate hydrolases"/>
    <property type="match status" value="1"/>
</dbReference>
<dbReference type="Gene3D" id="3.40.50.300">
    <property type="entry name" value="P-loop containing nucleotide triphosphate hydrolases"/>
    <property type="match status" value="1"/>
</dbReference>
<keyword evidence="3" id="KW-0067">ATP-binding</keyword>
<dbReference type="CDD" id="cd03255">
    <property type="entry name" value="ABC_MJ0796_LolCDE_FtsE"/>
    <property type="match status" value="1"/>
</dbReference>
<dbReference type="GO" id="GO:0022857">
    <property type="term" value="F:transmembrane transporter activity"/>
    <property type="evidence" value="ECO:0007669"/>
    <property type="project" value="TreeGrafter"/>
</dbReference>
<name>A0A381UGZ1_9ZZZZ</name>
<dbReference type="AlphaFoldDB" id="A0A381UGZ1"/>
<dbReference type="Pfam" id="PF00005">
    <property type="entry name" value="ABC_tran"/>
    <property type="match status" value="1"/>
</dbReference>
<reference evidence="5" key="1">
    <citation type="submission" date="2018-05" db="EMBL/GenBank/DDBJ databases">
        <authorList>
            <person name="Lanie J.A."/>
            <person name="Ng W.-L."/>
            <person name="Kazmierczak K.M."/>
            <person name="Andrzejewski T.M."/>
            <person name="Davidsen T.M."/>
            <person name="Wayne K.J."/>
            <person name="Tettelin H."/>
            <person name="Glass J.I."/>
            <person name="Rusch D."/>
            <person name="Podicherti R."/>
            <person name="Tsui H.-C.T."/>
            <person name="Winkler M.E."/>
        </authorList>
    </citation>
    <scope>NUCLEOTIDE SEQUENCE</scope>
</reference>